<dbReference type="EMBL" id="JBHSIT010000007">
    <property type="protein sequence ID" value="MFC4910613.1"/>
    <property type="molecule type" value="Genomic_DNA"/>
</dbReference>
<dbReference type="Proteomes" id="UP001595872">
    <property type="component" value="Unassembled WGS sequence"/>
</dbReference>
<organism evidence="6 7">
    <name type="scientific">Actinomadura gamaensis</name>
    <dbReference type="NCBI Taxonomy" id="1763541"/>
    <lineage>
        <taxon>Bacteria</taxon>
        <taxon>Bacillati</taxon>
        <taxon>Actinomycetota</taxon>
        <taxon>Actinomycetes</taxon>
        <taxon>Streptosporangiales</taxon>
        <taxon>Thermomonosporaceae</taxon>
        <taxon>Actinomadura</taxon>
    </lineage>
</organism>
<dbReference type="InterPro" id="IPR000053">
    <property type="entry name" value="Thymidine/pyrmidine_PPase"/>
</dbReference>
<dbReference type="SUPFAM" id="SSF47648">
    <property type="entry name" value="Nucleoside phosphorylase/phosphoribosyltransferase N-terminal domain"/>
    <property type="match status" value="1"/>
</dbReference>
<dbReference type="Pfam" id="PF07831">
    <property type="entry name" value="PYNP_C"/>
    <property type="match status" value="1"/>
</dbReference>
<dbReference type="InterPro" id="IPR017872">
    <property type="entry name" value="Pyrmidine_PPase_CS"/>
</dbReference>
<dbReference type="Gene3D" id="3.90.1170.30">
    <property type="entry name" value="Pyrimidine nucleoside phosphorylase-like, C-terminal domain"/>
    <property type="match status" value="1"/>
</dbReference>
<dbReference type="PIRSF" id="PIRSF000478">
    <property type="entry name" value="TP_PyNP"/>
    <property type="match status" value="1"/>
</dbReference>
<dbReference type="InterPro" id="IPR036320">
    <property type="entry name" value="Glycosyl_Trfase_fam3_N_dom_sf"/>
</dbReference>
<dbReference type="EC" id="2.4.2.4" evidence="6"/>
<evidence type="ECO:0000259" key="5">
    <source>
        <dbReference type="SMART" id="SM00941"/>
    </source>
</evidence>
<proteinExistence type="inferred from homology"/>
<keyword evidence="4 6" id="KW-0808">Transferase</keyword>
<dbReference type="SMART" id="SM00941">
    <property type="entry name" value="PYNP_C"/>
    <property type="match status" value="1"/>
</dbReference>
<evidence type="ECO:0000256" key="1">
    <source>
        <dbReference type="ARBA" id="ARBA00006915"/>
    </source>
</evidence>
<dbReference type="Gene3D" id="1.20.970.10">
    <property type="entry name" value="Transferase, Pyrimidine Nucleoside Phosphorylase, Chain C"/>
    <property type="match status" value="1"/>
</dbReference>
<dbReference type="InterPro" id="IPR036566">
    <property type="entry name" value="PYNP-like_C_sf"/>
</dbReference>
<dbReference type="RefSeq" id="WP_378259074.1">
    <property type="nucleotide sequence ID" value="NZ_JBHSIT010000007.1"/>
</dbReference>
<dbReference type="PROSITE" id="PS00647">
    <property type="entry name" value="THYMID_PHOSPHORYLASE"/>
    <property type="match status" value="1"/>
</dbReference>
<comment type="subunit">
    <text evidence="2">Homodimer.</text>
</comment>
<name>A0ABV9U515_9ACTN</name>
<evidence type="ECO:0000256" key="2">
    <source>
        <dbReference type="ARBA" id="ARBA00011738"/>
    </source>
</evidence>
<dbReference type="InterPro" id="IPR035902">
    <property type="entry name" value="Nuc_phospho_transferase"/>
</dbReference>
<dbReference type="PANTHER" id="PTHR10515">
    <property type="entry name" value="THYMIDINE PHOSPHORYLASE"/>
    <property type="match status" value="1"/>
</dbReference>
<comment type="similarity">
    <text evidence="1">Belongs to the thymidine/pyrimidine-nucleoside phosphorylase family.</text>
</comment>
<sequence>MDAIDVIRAKRDGHALSNEQIDWVIDAYTRGAVAEEQMSSLAMAILLNGMTRAEIGRWTAAMIASGERMDFSSLRRPTTDKHSTGGVGDKITLPLAPLVAACGAAVPQLSGRGLGHTGGTLDKLESIPGWRASLSNTEMLEVLDTAGAVICAAGSGLAPADRKLYALRDVTGTVESIPLIASSIMSKKIAEGTGALVLDVKVGSGAFMKTVEDARELAETMVAIGTDHGVKTVALLTAMDRPLGRAVGNAVEVAESVEVLAGGGPEDVVELTVRLAREMLDAAGITGKDPADALRDGSAMDHWRRMITAQGGDPDAPLPQAPETHTVTAPSTGVLSKLDAFGVGVAAWRLGAGRARKEDPVSAGAGVICHAKPGDQVTEGQPLLTLHADDPSRFDRALEALDGAIEIGPAPSNLLPLVIDRLS</sequence>
<dbReference type="SUPFAM" id="SSF54680">
    <property type="entry name" value="Pyrimidine nucleoside phosphorylase C-terminal domain"/>
    <property type="match status" value="1"/>
</dbReference>
<dbReference type="PANTHER" id="PTHR10515:SF0">
    <property type="entry name" value="THYMIDINE PHOSPHORYLASE"/>
    <property type="match status" value="1"/>
</dbReference>
<evidence type="ECO:0000313" key="6">
    <source>
        <dbReference type="EMBL" id="MFC4910613.1"/>
    </source>
</evidence>
<dbReference type="Gene3D" id="3.40.1030.10">
    <property type="entry name" value="Nucleoside phosphorylase/phosphoribosyltransferase catalytic domain"/>
    <property type="match status" value="1"/>
</dbReference>
<reference evidence="7" key="1">
    <citation type="journal article" date="2019" name="Int. J. Syst. Evol. Microbiol.">
        <title>The Global Catalogue of Microorganisms (GCM) 10K type strain sequencing project: providing services to taxonomists for standard genome sequencing and annotation.</title>
        <authorList>
            <consortium name="The Broad Institute Genomics Platform"/>
            <consortium name="The Broad Institute Genome Sequencing Center for Infectious Disease"/>
            <person name="Wu L."/>
            <person name="Ma J."/>
        </authorList>
    </citation>
    <scope>NUCLEOTIDE SEQUENCE [LARGE SCALE GENOMIC DNA]</scope>
    <source>
        <strain evidence="7">KLKA75</strain>
    </source>
</reference>
<dbReference type="SUPFAM" id="SSF52418">
    <property type="entry name" value="Nucleoside phosphorylase/phosphoribosyltransferase catalytic domain"/>
    <property type="match status" value="1"/>
</dbReference>
<dbReference type="InterPro" id="IPR017459">
    <property type="entry name" value="Glycosyl_Trfase_fam3_N_dom"/>
</dbReference>
<dbReference type="NCBIfam" id="TIGR02644">
    <property type="entry name" value="Y_phosphoryl"/>
    <property type="match status" value="1"/>
</dbReference>
<dbReference type="InterPro" id="IPR013102">
    <property type="entry name" value="PYNP_C"/>
</dbReference>
<evidence type="ECO:0000256" key="3">
    <source>
        <dbReference type="ARBA" id="ARBA00022676"/>
    </source>
</evidence>
<keyword evidence="7" id="KW-1185">Reference proteome</keyword>
<evidence type="ECO:0000313" key="7">
    <source>
        <dbReference type="Proteomes" id="UP001595872"/>
    </source>
</evidence>
<dbReference type="Pfam" id="PF02885">
    <property type="entry name" value="Glycos_trans_3N"/>
    <property type="match status" value="1"/>
</dbReference>
<comment type="caution">
    <text evidence="6">The sequence shown here is derived from an EMBL/GenBank/DDBJ whole genome shotgun (WGS) entry which is preliminary data.</text>
</comment>
<dbReference type="InterPro" id="IPR000312">
    <property type="entry name" value="Glycosyl_Trfase_fam3"/>
</dbReference>
<dbReference type="NCBIfam" id="NF004490">
    <property type="entry name" value="PRK05820.1"/>
    <property type="match status" value="1"/>
</dbReference>
<dbReference type="Pfam" id="PF00591">
    <property type="entry name" value="Glycos_transf_3"/>
    <property type="match status" value="1"/>
</dbReference>
<protein>
    <submittedName>
        <fullName evidence="6">Thymidine phosphorylase</fullName>
        <ecNumber evidence="6">2.4.2.4</ecNumber>
    </submittedName>
</protein>
<evidence type="ECO:0000256" key="4">
    <source>
        <dbReference type="ARBA" id="ARBA00022679"/>
    </source>
</evidence>
<dbReference type="InterPro" id="IPR018090">
    <property type="entry name" value="Pyrmidine_PPas_bac/euk"/>
</dbReference>
<dbReference type="GO" id="GO:0009032">
    <property type="term" value="F:thymidine phosphorylase activity"/>
    <property type="evidence" value="ECO:0007669"/>
    <property type="project" value="UniProtKB-EC"/>
</dbReference>
<keyword evidence="3 6" id="KW-0328">Glycosyltransferase</keyword>
<gene>
    <name evidence="6" type="ORF">ACFPCY_25090</name>
</gene>
<accession>A0ABV9U515</accession>
<feature type="domain" description="Pyrimidine nucleoside phosphorylase C-terminal" evidence="5">
    <location>
        <begin position="334"/>
        <end position="408"/>
    </location>
</feature>